<feature type="region of interest" description="Disordered" evidence="1">
    <location>
        <begin position="281"/>
        <end position="309"/>
    </location>
</feature>
<dbReference type="Proteomes" id="UP000037460">
    <property type="component" value="Unassembled WGS sequence"/>
</dbReference>
<accession>A0A0M0K8U4</accession>
<organism evidence="2 3">
    <name type="scientific">Chrysochromulina tobinii</name>
    <dbReference type="NCBI Taxonomy" id="1460289"/>
    <lineage>
        <taxon>Eukaryota</taxon>
        <taxon>Haptista</taxon>
        <taxon>Haptophyta</taxon>
        <taxon>Prymnesiophyceae</taxon>
        <taxon>Prymnesiales</taxon>
        <taxon>Chrysochromulinaceae</taxon>
        <taxon>Chrysochromulina</taxon>
    </lineage>
</organism>
<dbReference type="Gene3D" id="2.60.120.620">
    <property type="entry name" value="q2cbj1_9rhob like domain"/>
    <property type="match status" value="1"/>
</dbReference>
<keyword evidence="3" id="KW-1185">Reference proteome</keyword>
<feature type="region of interest" description="Disordered" evidence="1">
    <location>
        <begin position="15"/>
        <end position="39"/>
    </location>
</feature>
<sequence>MTAASGTARRSLRDLIAAKRAARAPPPAPECSSRGDGSSALGVSEAIARLSRRRQSSWVEGWSAPSAATVVEIPDMASVASWHAFARRFGLSCTTECAPEERPADGGPYAKASRCKAVRKALCTDGYMELEPSWDTDSARLERTTAALDAALDALDAAGLPSIFLLAFDEVWDTVERLRMVVETALGRAVSETGTQRPSAELKKAATRIQARVRGRAARRAPRMSVVLEMALARQRLLNAHSPSRHAAEELGRQKRLHALETALALQRELELEAELEQARQKEDALRKRKEKKEEEETPPPPPPDDHDLRYTLTYEFDVSSVRPGAAGWPMRRERAGKGAKGAFESASGLPAHTTVWLALTEMSPKTSCMYVLPARADPGYSTWSAPASPDPTVDEEDVIHSDIHSVVAARHQHIRALPMLPGTALIGSHRLIHWGSMHANSPMYANGSATEWERPRRMLAFGLADARFEPPLLHADLIRQRASLRGWRPPLGARLALVAHVLVRSHFEASRLLPLRPRTVLLALRLLREHAGSLADEALAWKSSGANEARGGADDALAWHSD</sequence>
<evidence type="ECO:0000313" key="3">
    <source>
        <dbReference type="Proteomes" id="UP000037460"/>
    </source>
</evidence>
<name>A0A0M0K8U4_9EUKA</name>
<gene>
    <name evidence="2" type="ORF">Ctob_013379</name>
</gene>
<evidence type="ECO:0000256" key="1">
    <source>
        <dbReference type="SAM" id="MobiDB-lite"/>
    </source>
</evidence>
<proteinExistence type="predicted"/>
<dbReference type="AlphaFoldDB" id="A0A0M0K8U4"/>
<reference evidence="3" key="1">
    <citation type="journal article" date="2015" name="PLoS Genet.">
        <title>Genome Sequence and Transcriptome Analyses of Chrysochromulina tobin: Metabolic Tools for Enhanced Algal Fitness in the Prominent Order Prymnesiales (Haptophyceae).</title>
        <authorList>
            <person name="Hovde B.T."/>
            <person name="Deodato C.R."/>
            <person name="Hunsperger H.M."/>
            <person name="Ryken S.A."/>
            <person name="Yost W."/>
            <person name="Jha R.K."/>
            <person name="Patterson J."/>
            <person name="Monnat R.J. Jr."/>
            <person name="Barlow S.B."/>
            <person name="Starkenburg S.R."/>
            <person name="Cattolico R.A."/>
        </authorList>
    </citation>
    <scope>NUCLEOTIDE SEQUENCE</scope>
    <source>
        <strain evidence="3">CCMP291</strain>
    </source>
</reference>
<feature type="non-terminal residue" evidence="2">
    <location>
        <position position="563"/>
    </location>
</feature>
<comment type="caution">
    <text evidence="2">The sequence shown here is derived from an EMBL/GenBank/DDBJ whole genome shotgun (WGS) entry which is preliminary data.</text>
</comment>
<dbReference type="EMBL" id="JWZX01000925">
    <property type="protein sequence ID" value="KOO35281.1"/>
    <property type="molecule type" value="Genomic_DNA"/>
</dbReference>
<dbReference type="SUPFAM" id="SSF51197">
    <property type="entry name" value="Clavaminate synthase-like"/>
    <property type="match status" value="1"/>
</dbReference>
<dbReference type="PROSITE" id="PS50096">
    <property type="entry name" value="IQ"/>
    <property type="match status" value="1"/>
</dbReference>
<dbReference type="OrthoDB" id="45168at2759"/>
<evidence type="ECO:0000313" key="2">
    <source>
        <dbReference type="EMBL" id="KOO35281.1"/>
    </source>
</evidence>
<protein>
    <submittedName>
        <fullName evidence="2">Uncharacterized protein</fullName>
    </submittedName>
</protein>